<evidence type="ECO:0000256" key="8">
    <source>
        <dbReference type="ARBA" id="ARBA00022634"/>
    </source>
</evidence>
<keyword evidence="12" id="KW-0227">DNA damage</keyword>
<dbReference type="PROSITE" id="PS50173">
    <property type="entry name" value="UMUC"/>
    <property type="match status" value="1"/>
</dbReference>
<dbReference type="GO" id="GO:0005737">
    <property type="term" value="C:cytoplasm"/>
    <property type="evidence" value="ECO:0007669"/>
    <property type="project" value="UniProtKB-ARBA"/>
</dbReference>
<dbReference type="CDD" id="cd01701">
    <property type="entry name" value="PolY_Rev1"/>
    <property type="match status" value="1"/>
</dbReference>
<keyword evidence="17" id="KW-0539">Nucleus</keyword>
<dbReference type="FunFam" id="1.20.58.1280:FF:000001">
    <property type="entry name" value="DNA repair protein REV1"/>
    <property type="match status" value="1"/>
</dbReference>
<feature type="domain" description="BRCT" evidence="24">
    <location>
        <begin position="50"/>
        <end position="137"/>
    </location>
</feature>
<evidence type="ECO:0000256" key="22">
    <source>
        <dbReference type="SAM" id="Coils"/>
    </source>
</evidence>
<evidence type="ECO:0000313" key="27">
    <source>
        <dbReference type="Proteomes" id="UP001314229"/>
    </source>
</evidence>
<evidence type="ECO:0000256" key="23">
    <source>
        <dbReference type="SAM" id="MobiDB-lite"/>
    </source>
</evidence>
<dbReference type="GO" id="GO:0070987">
    <property type="term" value="P:error-free translesion synthesis"/>
    <property type="evidence" value="ECO:0007669"/>
    <property type="project" value="TreeGrafter"/>
</dbReference>
<evidence type="ECO:0000256" key="10">
    <source>
        <dbReference type="ARBA" id="ARBA00022695"/>
    </source>
</evidence>
<comment type="caution">
    <text evidence="26">The sequence shown here is derived from an EMBL/GenBank/DDBJ whole genome shotgun (WGS) entry which is preliminary data.</text>
</comment>
<evidence type="ECO:0000256" key="4">
    <source>
        <dbReference type="ARBA" id="ARBA00010945"/>
    </source>
</evidence>
<evidence type="ECO:0000256" key="20">
    <source>
        <dbReference type="ARBA" id="ARBA00062574"/>
    </source>
</evidence>
<protein>
    <recommendedName>
        <fullName evidence="5">DNA repair protein REV1</fullName>
    </recommendedName>
    <alternativeName>
        <fullName evidence="18">Thioredoxin domain-containing protein 9</fullName>
    </alternativeName>
</protein>
<feature type="region of interest" description="Disordered" evidence="23">
    <location>
        <begin position="604"/>
        <end position="665"/>
    </location>
</feature>
<reference evidence="26 27" key="1">
    <citation type="submission" date="2024-01" db="EMBL/GenBank/DDBJ databases">
        <authorList>
            <person name="Alioto T."/>
            <person name="Alioto T."/>
            <person name="Gomez Garrido J."/>
        </authorList>
    </citation>
    <scope>NUCLEOTIDE SEQUENCE [LARGE SCALE GENOMIC DNA]</scope>
</reference>
<dbReference type="CDD" id="cd02989">
    <property type="entry name" value="Phd_like_TxnDC9"/>
    <property type="match status" value="1"/>
</dbReference>
<dbReference type="InterPro" id="IPR031991">
    <property type="entry name" value="Rev1_C"/>
</dbReference>
<dbReference type="Pfam" id="PF11799">
    <property type="entry name" value="IMS_C"/>
    <property type="match status" value="1"/>
</dbReference>
<evidence type="ECO:0000256" key="12">
    <source>
        <dbReference type="ARBA" id="ARBA00022763"/>
    </source>
</evidence>
<evidence type="ECO:0000313" key="26">
    <source>
        <dbReference type="EMBL" id="CAK6959206.1"/>
    </source>
</evidence>
<keyword evidence="15" id="KW-0234">DNA repair</keyword>
<dbReference type="FunFam" id="3.40.30.10:FF:000141">
    <property type="entry name" value="Thioredoxin domain-containing protein 9"/>
    <property type="match status" value="1"/>
</dbReference>
<dbReference type="Pfam" id="PF00085">
    <property type="entry name" value="Thioredoxin"/>
    <property type="match status" value="1"/>
</dbReference>
<evidence type="ECO:0000256" key="18">
    <source>
        <dbReference type="ARBA" id="ARBA00026148"/>
    </source>
</evidence>
<dbReference type="PIRSF" id="PIRSF036573">
    <property type="entry name" value="REV1"/>
    <property type="match status" value="1"/>
</dbReference>
<feature type="compositionally biased region" description="Low complexity" evidence="23">
    <location>
        <begin position="1123"/>
        <end position="1136"/>
    </location>
</feature>
<sequence>MSRDAWSKKKANASGDNGWEERGGYMAAKISKLDEQFKLNAPREKQKDGTCSSIFSGVAIYVNGYTEPSADELRRLMMLHGGQFHVYYSRSKTTHIIATNLPNNKIQELKGEKVIRPEWITDSIKAGHLLPYLQYQLYSKQKGPLFPGMKLRQTFEIAGPSHGLLQPSVHQKLHLPQRSIQHSTLNQEQSSSSCQNNSIHNQLYQGNSHLQSIQQSPVARFINPPPSQLTSTHPSPEQNHLSSSLNTHLLSNPSSMKPPQTSIITHHPSLQHQTAGQPQPQITSSCNTRQSGCREVQLILNGLFQTSRDEMSHSKKDETQECSKEAPLTNGHTHLVNGALKPDDLSPVADQPSVDKDLAECRVKSPEDQPTNPPVNFQTKPDPYEFPHSPPKQSDQSVVHPEQSSLGEASEQRLKPPPPTYEEAIKATESHPLPQQLQPPCQVDSNPGNPPHSPASRPLSRSPVRLNGSHHNAFSSHPASLNTNKLSVKPDPPTDNTSSASESSTQLLAQTGGLLSEFYSHSRLHQISTWRTGFSEYVNELHSKRKAAGVASFSGKERLRKSVAQRSTDSQGTSLPASVKSCILHVDMDCFFVSVGIRHRPDLKGKPVAVTSNRGQGRVPLRPGANPQLEQQYYQRKHTHAQPGKEDEYFHRTPSQESPDSHANGVDQDAAALSMAEIASCSYEARQAGVRNGMFFGKAKQLCPSLQSVPYDFEAYKEVALTMYEILAGYTHDIEALSCDEVLIDGSALIAELGINPEDLAKAIRADIKEKTGCCASVGMGSNILLARLATRKAKPDGQYFLKSEEVDDFIRDLSVTSLPGVGPVMGRKLAAIGVRSCGDLQQVSLSQLQKKFGPRTGQTLFRFCRGLDDRPVRYEKERKSVSAEMNYNIRFTKVDEAECFLTNLSMEVQRRLQEAGLRGRRVTLKIMVRKMGAPLEPAKYGGHGICDNLARTVMLAQCTDSGQLIAAAVIKLFHAMKLQVQDLRGVGIQVQLLEGNHSVPHDSAVLRTRSIKDMLLVQGSSNRDAANKSTHQEKCSSVTVPSPGTFQRPQSPAEPVPGTSKEQHASRQTPKHSRTRLNFSIEIPSPSQVDRSVLEALPAELREQVEQSWTHREGRPNNRHTSSPQPSSPRSRPTSPLRPPPALLLQIPNEPDSPGIVLELPNFSQVDPDVFAALPKELQEELKSAYSRITNVQPQTNILEQKNPLLQLKQSVGIGNGRVKRRYKRKNAVSPVKKGPSPIKRRHTTNSPAKSLPSPLKSRESINTVKTENSPSTSSVKQNIPESLSKFIPRPAPALAGAYDLTDIKTLLREWVTTMTDPMEEDILQVVKYCTDLIEDKDLEKLDLIIKYMKRLMQQSVESVWSMAFDFILDNVQVVVQQAYGSERKRHSEQSIMANQSVDIISKVLEQTAKLVEEQVDAQLSKVNEMDEDDLERLKERRLEALKKAQKQKQEYLSKGHGEYREVPSEKDFFSEVKESKNVVCHFYRSSTFRCKILDKHLAILAKKHVETKFIKLNVEKAPFLTERLRIKVIPTLALLIDGKTKDYVVGFADIGNTDEFPTEMLEWRLGCAEVINYSGNLMEPPSMTKKSGTKFTKVEKKTIRGRAYDSDSDSGDD</sequence>
<evidence type="ECO:0000256" key="6">
    <source>
        <dbReference type="ARBA" id="ARBA00022490"/>
    </source>
</evidence>
<dbReference type="SMART" id="SM00292">
    <property type="entry name" value="BRCT"/>
    <property type="match status" value="1"/>
</dbReference>
<evidence type="ECO:0000256" key="3">
    <source>
        <dbReference type="ARBA" id="ARBA00004300"/>
    </source>
</evidence>
<dbReference type="Pfam" id="PF14377">
    <property type="entry name" value="UBM"/>
    <property type="match status" value="2"/>
</dbReference>
<feature type="coiled-coil region" evidence="22">
    <location>
        <begin position="1425"/>
        <end position="1456"/>
    </location>
</feature>
<feature type="compositionally biased region" description="Polar residues" evidence="23">
    <location>
        <begin position="228"/>
        <end position="238"/>
    </location>
</feature>
<dbReference type="InterPro" id="IPR038401">
    <property type="entry name" value="Rev1_C_sf"/>
</dbReference>
<feature type="compositionally biased region" description="Low complexity" evidence="23">
    <location>
        <begin position="239"/>
        <end position="255"/>
    </location>
</feature>
<keyword evidence="8" id="KW-0237">DNA synthesis</keyword>
<evidence type="ECO:0000256" key="5">
    <source>
        <dbReference type="ARBA" id="ARBA00020399"/>
    </source>
</evidence>
<dbReference type="GO" id="GO:0046872">
    <property type="term" value="F:metal ion binding"/>
    <property type="evidence" value="ECO:0007669"/>
    <property type="project" value="UniProtKB-KW"/>
</dbReference>
<feature type="compositionally biased region" description="Basic and acidic residues" evidence="23">
    <location>
        <begin position="353"/>
        <end position="367"/>
    </location>
</feature>
<dbReference type="GO" id="GO:0003887">
    <property type="term" value="F:DNA-directed DNA polymerase activity"/>
    <property type="evidence" value="ECO:0007669"/>
    <property type="project" value="InterPro"/>
</dbReference>
<feature type="compositionally biased region" description="Polar residues" evidence="23">
    <location>
        <begin position="1022"/>
        <end position="1051"/>
    </location>
</feature>
<feature type="binding site" evidence="21">
    <location>
        <position position="740"/>
    </location>
    <ligand>
        <name>Mg(2+)</name>
        <dbReference type="ChEBI" id="CHEBI:18420"/>
        <label>1</label>
    </ligand>
</feature>
<comment type="cofactor">
    <cofactor evidence="21">
        <name>Mg(2+)</name>
        <dbReference type="ChEBI" id="CHEBI:18420"/>
    </cofactor>
    <text evidence="21">Binds 2 magnesium ions.</text>
</comment>
<feature type="region of interest" description="Disordered" evidence="23">
    <location>
        <begin position="1217"/>
        <end position="1279"/>
    </location>
</feature>
<comment type="function">
    <text evidence="19">Significantly diminishes the chaperonin TCP1 complex ATPase activity, thus negatively impacts protein folding, including that of actin or tubulin.</text>
</comment>
<comment type="subunit">
    <text evidence="20">Forms ternary complexes with the chaperonin TCP1 complex, spanning the cylindrical chaperonin cavity and contacting at least 2 subunits.</text>
</comment>
<keyword evidence="11 21" id="KW-0479">Metal-binding</keyword>
<dbReference type="Pfam" id="PF00817">
    <property type="entry name" value="IMS"/>
    <property type="match status" value="2"/>
</dbReference>
<feature type="compositionally biased region" description="Polar residues" evidence="23">
    <location>
        <begin position="391"/>
        <end position="407"/>
    </location>
</feature>
<dbReference type="CDD" id="cd17719">
    <property type="entry name" value="BRCT_Rev1"/>
    <property type="match status" value="1"/>
</dbReference>
<gene>
    <name evidence="26" type="ORF">FSCOSCO3_A009007</name>
</gene>
<dbReference type="InterPro" id="IPR001126">
    <property type="entry name" value="UmuC"/>
</dbReference>
<dbReference type="FunFam" id="3.30.70.270:FF:000005">
    <property type="entry name" value="DNA repair protein REV1"/>
    <property type="match status" value="1"/>
</dbReference>
<dbReference type="PROSITE" id="PS50172">
    <property type="entry name" value="BRCT"/>
    <property type="match status" value="1"/>
</dbReference>
<evidence type="ECO:0000256" key="14">
    <source>
        <dbReference type="ARBA" id="ARBA00023125"/>
    </source>
</evidence>
<dbReference type="Gene3D" id="1.10.150.20">
    <property type="entry name" value="5' to 3' exonuclease, C-terminal subdomain"/>
    <property type="match status" value="1"/>
</dbReference>
<feature type="compositionally biased region" description="Low complexity" evidence="23">
    <location>
        <begin position="1248"/>
        <end position="1257"/>
    </location>
</feature>
<evidence type="ECO:0000256" key="13">
    <source>
        <dbReference type="ARBA" id="ARBA00022842"/>
    </source>
</evidence>
<dbReference type="InterPro" id="IPR025527">
    <property type="entry name" value="HUWE1/Rev1_UBM"/>
</dbReference>
<evidence type="ECO:0000259" key="25">
    <source>
        <dbReference type="PROSITE" id="PS50173"/>
    </source>
</evidence>
<dbReference type="InterPro" id="IPR036775">
    <property type="entry name" value="DNA_pol_Y-fam_lit_finger_sf"/>
</dbReference>
<dbReference type="Gene3D" id="3.40.30.10">
    <property type="entry name" value="Glutaredoxin"/>
    <property type="match status" value="1"/>
</dbReference>
<dbReference type="Gene3D" id="3.30.70.270">
    <property type="match status" value="2"/>
</dbReference>
<feature type="domain" description="UmuC" evidence="25">
    <location>
        <begin position="583"/>
        <end position="823"/>
    </location>
</feature>
<dbReference type="InterPro" id="IPR036249">
    <property type="entry name" value="Thioredoxin-like_sf"/>
</dbReference>
<dbReference type="EMBL" id="CAWUFR010000038">
    <property type="protein sequence ID" value="CAK6959206.1"/>
    <property type="molecule type" value="Genomic_DNA"/>
</dbReference>
<organism evidence="26 27">
    <name type="scientific">Scomber scombrus</name>
    <name type="common">Atlantic mackerel</name>
    <name type="synonym">Scomber vernalis</name>
    <dbReference type="NCBI Taxonomy" id="13677"/>
    <lineage>
        <taxon>Eukaryota</taxon>
        <taxon>Metazoa</taxon>
        <taxon>Chordata</taxon>
        <taxon>Craniata</taxon>
        <taxon>Vertebrata</taxon>
        <taxon>Euteleostomi</taxon>
        <taxon>Actinopterygii</taxon>
        <taxon>Neopterygii</taxon>
        <taxon>Teleostei</taxon>
        <taxon>Neoteleostei</taxon>
        <taxon>Acanthomorphata</taxon>
        <taxon>Pelagiaria</taxon>
        <taxon>Scombriformes</taxon>
        <taxon>Scombridae</taxon>
        <taxon>Scomber</taxon>
    </lineage>
</organism>
<feature type="binding site" evidence="21">
    <location>
        <position position="587"/>
    </location>
    <ligand>
        <name>Mg(2+)</name>
        <dbReference type="ChEBI" id="CHEBI:18420"/>
        <label>1</label>
    </ligand>
</feature>
<comment type="subcellular location">
    <subcellularLocation>
        <location evidence="3">Cytoplasm</location>
        <location evidence="3">Cytoskeleton</location>
        <location evidence="3">Microtubule organizing center</location>
        <location evidence="3">Centrosome</location>
    </subcellularLocation>
    <subcellularLocation>
        <location evidence="2">Midbody</location>
    </subcellularLocation>
    <subcellularLocation>
        <location evidence="1">Nucleus</location>
    </subcellularLocation>
</comment>
<feature type="region of interest" description="Disordered" evidence="23">
    <location>
        <begin position="1106"/>
        <end position="1143"/>
    </location>
</feature>
<evidence type="ECO:0000256" key="17">
    <source>
        <dbReference type="ARBA" id="ARBA00023242"/>
    </source>
</evidence>
<dbReference type="Gene3D" id="3.40.50.10190">
    <property type="entry name" value="BRCT domain"/>
    <property type="match status" value="1"/>
</dbReference>
<proteinExistence type="inferred from homology"/>
<evidence type="ECO:0000256" key="21">
    <source>
        <dbReference type="PIRSR" id="PIRSR036573-2"/>
    </source>
</evidence>
<dbReference type="Pfam" id="PF16589">
    <property type="entry name" value="BRCT_2"/>
    <property type="match status" value="1"/>
</dbReference>
<dbReference type="InterPro" id="IPR047346">
    <property type="entry name" value="Rev1_UBM1/2"/>
</dbReference>
<evidence type="ECO:0000256" key="11">
    <source>
        <dbReference type="ARBA" id="ARBA00022723"/>
    </source>
</evidence>
<feature type="region of interest" description="Disordered" evidence="23">
    <location>
        <begin position="433"/>
        <end position="505"/>
    </location>
</feature>
<evidence type="ECO:0000256" key="2">
    <source>
        <dbReference type="ARBA" id="ARBA00004214"/>
    </source>
</evidence>
<dbReference type="Pfam" id="PF16727">
    <property type="entry name" value="REV1_C"/>
    <property type="match status" value="1"/>
</dbReference>
<feature type="compositionally biased region" description="Polar residues" evidence="23">
    <location>
        <begin position="1262"/>
        <end position="1279"/>
    </location>
</feature>
<feature type="compositionally biased region" description="Polar residues" evidence="23">
    <location>
        <begin position="368"/>
        <end position="379"/>
    </location>
</feature>
<dbReference type="InterPro" id="IPR017961">
    <property type="entry name" value="DNA_pol_Y-fam_little_finger"/>
</dbReference>
<dbReference type="PANTHER" id="PTHR45990:SF1">
    <property type="entry name" value="DNA REPAIR PROTEIN REV1"/>
    <property type="match status" value="1"/>
</dbReference>
<feature type="compositionally biased region" description="Polar residues" evidence="23">
    <location>
        <begin position="494"/>
        <end position="505"/>
    </location>
</feature>
<dbReference type="GO" id="GO:0017125">
    <property type="term" value="F:deoxycytidyl transferase activity"/>
    <property type="evidence" value="ECO:0007669"/>
    <property type="project" value="TreeGrafter"/>
</dbReference>
<dbReference type="GO" id="GO:0003684">
    <property type="term" value="F:damaged DNA binding"/>
    <property type="evidence" value="ECO:0007669"/>
    <property type="project" value="InterPro"/>
</dbReference>
<feature type="region of interest" description="Disordered" evidence="23">
    <location>
        <begin position="269"/>
        <end position="288"/>
    </location>
</feature>
<dbReference type="FunFam" id="3.40.1170.60:FF:000005">
    <property type="entry name" value="DNA repair protein REV1"/>
    <property type="match status" value="1"/>
</dbReference>
<dbReference type="InterPro" id="IPR036420">
    <property type="entry name" value="BRCT_dom_sf"/>
</dbReference>
<dbReference type="Gene3D" id="6.10.250.1630">
    <property type="match status" value="2"/>
</dbReference>
<dbReference type="CDD" id="cd12145">
    <property type="entry name" value="Rev1_C"/>
    <property type="match status" value="1"/>
</dbReference>
<feature type="compositionally biased region" description="Basic and acidic residues" evidence="23">
    <location>
        <begin position="1106"/>
        <end position="1117"/>
    </location>
</feature>
<keyword evidence="10" id="KW-0548">Nucleotidyltransferase</keyword>
<feature type="region of interest" description="Disordered" evidence="23">
    <location>
        <begin position="307"/>
        <end position="420"/>
    </location>
</feature>
<feature type="compositionally biased region" description="Low complexity" evidence="23">
    <location>
        <begin position="433"/>
        <end position="442"/>
    </location>
</feature>
<keyword evidence="14" id="KW-0238">DNA-binding</keyword>
<dbReference type="FunFam" id="3.30.1490.100:FF:000001">
    <property type="entry name" value="DNA repair protein REV1"/>
    <property type="match status" value="1"/>
</dbReference>
<dbReference type="FunFam" id="3.40.50.10190:FF:000009">
    <property type="entry name" value="DNA repair protein REV1"/>
    <property type="match status" value="1"/>
</dbReference>
<name>A0AAV1NLM7_SCOSC</name>
<dbReference type="InterPro" id="IPR053848">
    <property type="entry name" value="IMS_HHH_1"/>
</dbReference>
<dbReference type="SUPFAM" id="SSF52833">
    <property type="entry name" value="Thioredoxin-like"/>
    <property type="match status" value="1"/>
</dbReference>
<dbReference type="SUPFAM" id="SSF100879">
    <property type="entry name" value="Lesion bypass DNA polymerase (Y-family), little finger domain"/>
    <property type="match status" value="1"/>
</dbReference>
<dbReference type="GO" id="GO:0030496">
    <property type="term" value="C:midbody"/>
    <property type="evidence" value="ECO:0007669"/>
    <property type="project" value="UniProtKB-SubCell"/>
</dbReference>
<evidence type="ECO:0000256" key="19">
    <source>
        <dbReference type="ARBA" id="ARBA00053682"/>
    </source>
</evidence>
<dbReference type="InterPro" id="IPR012112">
    <property type="entry name" value="REV1"/>
</dbReference>
<keyword evidence="22" id="KW-0175">Coiled coil</keyword>
<accession>A0AAV1NLM7</accession>
<keyword evidence="27" id="KW-1185">Reference proteome</keyword>
<dbReference type="SUPFAM" id="SSF56672">
    <property type="entry name" value="DNA/RNA polymerases"/>
    <property type="match status" value="1"/>
</dbReference>
<keyword evidence="7" id="KW-0597">Phosphoprotein</keyword>
<keyword evidence="9" id="KW-0808">Transferase</keyword>
<dbReference type="GO" id="GO:0005634">
    <property type="term" value="C:nucleus"/>
    <property type="evidence" value="ECO:0007669"/>
    <property type="project" value="UniProtKB-SubCell"/>
</dbReference>
<feature type="region of interest" description="Disordered" evidence="23">
    <location>
        <begin position="1"/>
        <end position="21"/>
    </location>
</feature>
<dbReference type="PANTHER" id="PTHR45990">
    <property type="entry name" value="DNA REPAIR PROTEIN REV1"/>
    <property type="match status" value="1"/>
</dbReference>
<feature type="compositionally biased region" description="Basic residues" evidence="23">
    <location>
        <begin position="1219"/>
        <end position="1228"/>
    </location>
</feature>
<dbReference type="InterPro" id="IPR043128">
    <property type="entry name" value="Rev_trsase/Diguanyl_cyclase"/>
</dbReference>
<dbReference type="Gene3D" id="1.20.58.1280">
    <property type="entry name" value="DNA repair protein Rev1, C-terminal domain"/>
    <property type="match status" value="1"/>
</dbReference>
<keyword evidence="6" id="KW-0963">Cytoplasm</keyword>
<dbReference type="Pfam" id="PF21999">
    <property type="entry name" value="IMS_HHH_1"/>
    <property type="match status" value="1"/>
</dbReference>
<comment type="similarity">
    <text evidence="4">Belongs to the DNA polymerase type-Y family.</text>
</comment>
<dbReference type="SUPFAM" id="SSF52113">
    <property type="entry name" value="BRCT domain"/>
    <property type="match status" value="1"/>
</dbReference>
<evidence type="ECO:0000256" key="9">
    <source>
        <dbReference type="ARBA" id="ARBA00022679"/>
    </source>
</evidence>
<keyword evidence="16" id="KW-0206">Cytoskeleton</keyword>
<dbReference type="InterPro" id="IPR001357">
    <property type="entry name" value="BRCT_dom"/>
</dbReference>
<dbReference type="Gene3D" id="3.40.1170.60">
    <property type="match status" value="1"/>
</dbReference>
<dbReference type="InterPro" id="IPR013766">
    <property type="entry name" value="Thioredoxin_domain"/>
</dbReference>
<evidence type="ECO:0000256" key="15">
    <source>
        <dbReference type="ARBA" id="ARBA00023204"/>
    </source>
</evidence>
<feature type="compositionally biased region" description="Polar residues" evidence="23">
    <location>
        <begin position="469"/>
        <end position="486"/>
    </location>
</feature>
<dbReference type="CDD" id="cd19318">
    <property type="entry name" value="Rev1_UBM2"/>
    <property type="match status" value="1"/>
</dbReference>
<dbReference type="GO" id="GO:0042276">
    <property type="term" value="P:error-prone translesion synthesis"/>
    <property type="evidence" value="ECO:0007669"/>
    <property type="project" value="InterPro"/>
</dbReference>
<evidence type="ECO:0000259" key="24">
    <source>
        <dbReference type="PROSITE" id="PS50172"/>
    </source>
</evidence>
<feature type="region of interest" description="Disordered" evidence="23">
    <location>
        <begin position="1022"/>
        <end position="1085"/>
    </location>
</feature>
<dbReference type="Gene3D" id="3.30.1490.100">
    <property type="entry name" value="DNA polymerase, Y-family, little finger domain"/>
    <property type="match status" value="1"/>
</dbReference>
<keyword evidence="13 21" id="KW-0460">Magnesium</keyword>
<feature type="region of interest" description="Disordered" evidence="23">
    <location>
        <begin position="220"/>
        <end position="263"/>
    </location>
</feature>
<evidence type="ECO:0000256" key="7">
    <source>
        <dbReference type="ARBA" id="ARBA00022553"/>
    </source>
</evidence>
<feature type="binding site" evidence="21">
    <location>
        <position position="741"/>
    </location>
    <ligand>
        <name>Mg(2+)</name>
        <dbReference type="ChEBI" id="CHEBI:18420"/>
        <label>1</label>
    </ligand>
</feature>
<evidence type="ECO:0000256" key="16">
    <source>
        <dbReference type="ARBA" id="ARBA00023212"/>
    </source>
</evidence>
<dbReference type="GO" id="GO:0005813">
    <property type="term" value="C:centrosome"/>
    <property type="evidence" value="ECO:0007669"/>
    <property type="project" value="UniProtKB-SubCell"/>
</dbReference>
<dbReference type="InterPro" id="IPR043502">
    <property type="entry name" value="DNA/RNA_pol_sf"/>
</dbReference>
<dbReference type="GO" id="GO:0006281">
    <property type="term" value="P:DNA repair"/>
    <property type="evidence" value="ECO:0007669"/>
    <property type="project" value="UniProtKB-KW"/>
</dbReference>
<evidence type="ECO:0000256" key="1">
    <source>
        <dbReference type="ARBA" id="ARBA00004123"/>
    </source>
</evidence>
<feature type="compositionally biased region" description="Basic and acidic residues" evidence="23">
    <location>
        <begin position="307"/>
        <end position="324"/>
    </location>
</feature>
<dbReference type="Proteomes" id="UP001314229">
    <property type="component" value="Unassembled WGS sequence"/>
</dbReference>